<dbReference type="PATRIC" id="fig|394096.3.peg.1033"/>
<dbReference type="PANTHER" id="PTHR39217">
    <property type="match status" value="1"/>
</dbReference>
<dbReference type="SUPFAM" id="SSF56059">
    <property type="entry name" value="Glutathione synthetase ATP-binding domain-like"/>
    <property type="match status" value="1"/>
</dbReference>
<evidence type="ECO:0008006" key="3">
    <source>
        <dbReference type="Google" id="ProtNLM"/>
    </source>
</evidence>
<accession>A0A085WU90</accession>
<dbReference type="GO" id="GO:0005524">
    <property type="term" value="F:ATP binding"/>
    <property type="evidence" value="ECO:0007669"/>
    <property type="project" value="InterPro"/>
</dbReference>
<dbReference type="EMBL" id="JMCB01000002">
    <property type="protein sequence ID" value="KFE71253.1"/>
    <property type="molecule type" value="Genomic_DNA"/>
</dbReference>
<dbReference type="STRING" id="394096.DB31_3383"/>
<dbReference type="PANTHER" id="PTHR39217:SF1">
    <property type="entry name" value="GLUTATHIONE SYNTHETASE"/>
    <property type="match status" value="1"/>
</dbReference>
<proteinExistence type="predicted"/>
<dbReference type="Proteomes" id="UP000028725">
    <property type="component" value="Unassembled WGS sequence"/>
</dbReference>
<gene>
    <name evidence="1" type="ORF">DB31_3383</name>
</gene>
<reference evidence="1 2" key="1">
    <citation type="submission" date="2014-04" db="EMBL/GenBank/DDBJ databases">
        <title>Genome assembly of Hyalangium minutum DSM 14724.</title>
        <authorList>
            <person name="Sharma G."/>
            <person name="Subramanian S."/>
        </authorList>
    </citation>
    <scope>NUCLEOTIDE SEQUENCE [LARGE SCALE GENOMIC DNA]</scope>
    <source>
        <strain evidence="1 2">DSM 14724</strain>
    </source>
</reference>
<dbReference type="Gene3D" id="3.30.1490.20">
    <property type="entry name" value="ATP-grasp fold, A domain"/>
    <property type="match status" value="1"/>
</dbReference>
<protein>
    <recommendedName>
        <fullName evidence="3">ATP-grasp domain-containing protein</fullName>
    </recommendedName>
</protein>
<dbReference type="InterPro" id="IPR053191">
    <property type="entry name" value="DcsG_Biosynth_Enzyme"/>
</dbReference>
<keyword evidence="2" id="KW-1185">Reference proteome</keyword>
<evidence type="ECO:0000313" key="2">
    <source>
        <dbReference type="Proteomes" id="UP000028725"/>
    </source>
</evidence>
<dbReference type="AlphaFoldDB" id="A0A085WU90"/>
<dbReference type="InterPro" id="IPR013815">
    <property type="entry name" value="ATP_grasp_subdomain_1"/>
</dbReference>
<organism evidence="1 2">
    <name type="scientific">Hyalangium minutum</name>
    <dbReference type="NCBI Taxonomy" id="394096"/>
    <lineage>
        <taxon>Bacteria</taxon>
        <taxon>Pseudomonadati</taxon>
        <taxon>Myxococcota</taxon>
        <taxon>Myxococcia</taxon>
        <taxon>Myxococcales</taxon>
        <taxon>Cystobacterineae</taxon>
        <taxon>Archangiaceae</taxon>
        <taxon>Hyalangium</taxon>
    </lineage>
</organism>
<sequence>MGGQLPRPDDEEAPFPRRALETHLLDVAIVTYSGLPQLDAYDAPLLSALTALGLDARPCIWDDPAMDWRTPQVAVIRTTWDSHLRRDAFVAWASKAGKLTRLHNPPDILRWNTHKAYLRELEAKGIPFTPTVWVPHRGTVSLDSVMRERGWDTVVLKPTVSAGALKTYRFHRSELEAAQPMLDQLAAEGEVMVQPYLTRFETEGERAYLFFDGAFSHAVRRPPGLKESPRGFPQPHLFEPIPEELRLAEDVLAAVGQPLLYARVDVATDNEGCTRLQELEATEPSLFLSLDPSAPERLAHAIARKL</sequence>
<dbReference type="Gene3D" id="3.30.470.20">
    <property type="entry name" value="ATP-grasp fold, B domain"/>
    <property type="match status" value="1"/>
</dbReference>
<comment type="caution">
    <text evidence="1">The sequence shown here is derived from an EMBL/GenBank/DDBJ whole genome shotgun (WGS) entry which is preliminary data.</text>
</comment>
<evidence type="ECO:0000313" key="1">
    <source>
        <dbReference type="EMBL" id="KFE71253.1"/>
    </source>
</evidence>
<name>A0A085WU90_9BACT</name>